<gene>
    <name evidence="2" type="ORF">HanXRQr2_Chr17g0781081</name>
</gene>
<feature type="signal peptide" evidence="1">
    <location>
        <begin position="1"/>
        <end position="27"/>
    </location>
</feature>
<dbReference type="Gramene" id="mRNA:HanXRQr2_Chr17g0781081">
    <property type="protein sequence ID" value="CDS:HanXRQr2_Chr17g0781081.1"/>
    <property type="gene ID" value="HanXRQr2_Chr17g0781081"/>
</dbReference>
<accession>A0A9K3DDS1</accession>
<evidence type="ECO:0000313" key="2">
    <source>
        <dbReference type="EMBL" id="KAF5753524.1"/>
    </source>
</evidence>
<dbReference type="EMBL" id="MNCJ02000332">
    <property type="protein sequence ID" value="KAF5753524.1"/>
    <property type="molecule type" value="Genomic_DNA"/>
</dbReference>
<proteinExistence type="predicted"/>
<dbReference type="Proteomes" id="UP000215914">
    <property type="component" value="Unassembled WGS sequence"/>
</dbReference>
<name>A0A9K3DDS1_HELAN</name>
<sequence length="59" mass="6569">MSKSLHLCTNAKMFASFLFSSIGLCLHQCQNVCIYAQNIKKATVTTTKVNKKTSKEIQS</sequence>
<keyword evidence="1" id="KW-0732">Signal</keyword>
<feature type="chain" id="PRO_5039908008" evidence="1">
    <location>
        <begin position="28"/>
        <end position="59"/>
    </location>
</feature>
<reference evidence="2" key="1">
    <citation type="journal article" date="2017" name="Nature">
        <title>The sunflower genome provides insights into oil metabolism, flowering and Asterid evolution.</title>
        <authorList>
            <person name="Badouin H."/>
            <person name="Gouzy J."/>
            <person name="Grassa C.J."/>
            <person name="Murat F."/>
            <person name="Staton S.E."/>
            <person name="Cottret L."/>
            <person name="Lelandais-Briere C."/>
            <person name="Owens G.L."/>
            <person name="Carrere S."/>
            <person name="Mayjonade B."/>
            <person name="Legrand L."/>
            <person name="Gill N."/>
            <person name="Kane N.C."/>
            <person name="Bowers J.E."/>
            <person name="Hubner S."/>
            <person name="Bellec A."/>
            <person name="Berard A."/>
            <person name="Berges H."/>
            <person name="Blanchet N."/>
            <person name="Boniface M.C."/>
            <person name="Brunel D."/>
            <person name="Catrice O."/>
            <person name="Chaidir N."/>
            <person name="Claudel C."/>
            <person name="Donnadieu C."/>
            <person name="Faraut T."/>
            <person name="Fievet G."/>
            <person name="Helmstetter N."/>
            <person name="King M."/>
            <person name="Knapp S.J."/>
            <person name="Lai Z."/>
            <person name="Le Paslier M.C."/>
            <person name="Lippi Y."/>
            <person name="Lorenzon L."/>
            <person name="Mandel J.R."/>
            <person name="Marage G."/>
            <person name="Marchand G."/>
            <person name="Marquand E."/>
            <person name="Bret-Mestries E."/>
            <person name="Morien E."/>
            <person name="Nambeesan S."/>
            <person name="Nguyen T."/>
            <person name="Pegot-Espagnet P."/>
            <person name="Pouilly N."/>
            <person name="Raftis F."/>
            <person name="Sallet E."/>
            <person name="Schiex T."/>
            <person name="Thomas J."/>
            <person name="Vandecasteele C."/>
            <person name="Vares D."/>
            <person name="Vear F."/>
            <person name="Vautrin S."/>
            <person name="Crespi M."/>
            <person name="Mangin B."/>
            <person name="Burke J.M."/>
            <person name="Salse J."/>
            <person name="Munos S."/>
            <person name="Vincourt P."/>
            <person name="Rieseberg L.H."/>
            <person name="Langlade N.B."/>
        </authorList>
    </citation>
    <scope>NUCLEOTIDE SEQUENCE</scope>
    <source>
        <tissue evidence="2">Leaves</tissue>
    </source>
</reference>
<comment type="caution">
    <text evidence="2">The sequence shown here is derived from an EMBL/GenBank/DDBJ whole genome shotgun (WGS) entry which is preliminary data.</text>
</comment>
<evidence type="ECO:0000256" key="1">
    <source>
        <dbReference type="SAM" id="SignalP"/>
    </source>
</evidence>
<evidence type="ECO:0000313" key="3">
    <source>
        <dbReference type="Proteomes" id="UP000215914"/>
    </source>
</evidence>
<keyword evidence="3" id="KW-1185">Reference proteome</keyword>
<reference evidence="2" key="2">
    <citation type="submission" date="2020-06" db="EMBL/GenBank/DDBJ databases">
        <title>Helianthus annuus Genome sequencing and assembly Release 2.</title>
        <authorList>
            <person name="Gouzy J."/>
            <person name="Langlade N."/>
            <person name="Munos S."/>
        </authorList>
    </citation>
    <scope>NUCLEOTIDE SEQUENCE</scope>
    <source>
        <tissue evidence="2">Leaves</tissue>
    </source>
</reference>
<dbReference type="AlphaFoldDB" id="A0A9K3DDS1"/>
<protein>
    <submittedName>
        <fullName evidence="2">Uncharacterized protein</fullName>
    </submittedName>
</protein>
<organism evidence="2 3">
    <name type="scientific">Helianthus annuus</name>
    <name type="common">Common sunflower</name>
    <dbReference type="NCBI Taxonomy" id="4232"/>
    <lineage>
        <taxon>Eukaryota</taxon>
        <taxon>Viridiplantae</taxon>
        <taxon>Streptophyta</taxon>
        <taxon>Embryophyta</taxon>
        <taxon>Tracheophyta</taxon>
        <taxon>Spermatophyta</taxon>
        <taxon>Magnoliopsida</taxon>
        <taxon>eudicotyledons</taxon>
        <taxon>Gunneridae</taxon>
        <taxon>Pentapetalae</taxon>
        <taxon>asterids</taxon>
        <taxon>campanulids</taxon>
        <taxon>Asterales</taxon>
        <taxon>Asteraceae</taxon>
        <taxon>Asteroideae</taxon>
        <taxon>Heliantheae alliance</taxon>
        <taxon>Heliantheae</taxon>
        <taxon>Helianthus</taxon>
    </lineage>
</organism>